<dbReference type="Pfam" id="PF00293">
    <property type="entry name" value="NUDIX"/>
    <property type="match status" value="1"/>
</dbReference>
<evidence type="ECO:0000313" key="9">
    <source>
        <dbReference type="Proteomes" id="UP000474758"/>
    </source>
</evidence>
<organism evidence="8 9">
    <name type="scientific">Paragemmobacter kunshanensis</name>
    <dbReference type="NCBI Taxonomy" id="2583234"/>
    <lineage>
        <taxon>Bacteria</taxon>
        <taxon>Pseudomonadati</taxon>
        <taxon>Pseudomonadota</taxon>
        <taxon>Alphaproteobacteria</taxon>
        <taxon>Rhodobacterales</taxon>
        <taxon>Paracoccaceae</taxon>
        <taxon>Paragemmobacter</taxon>
    </lineage>
</organism>
<dbReference type="AlphaFoldDB" id="A0A6M1TTT3"/>
<evidence type="ECO:0000313" key="8">
    <source>
        <dbReference type="EMBL" id="NGQ91177.1"/>
    </source>
</evidence>
<dbReference type="NCBIfam" id="NF007980">
    <property type="entry name" value="PRK10707.1"/>
    <property type="match status" value="1"/>
</dbReference>
<keyword evidence="4" id="KW-0378">Hydrolase</keyword>
<evidence type="ECO:0000256" key="4">
    <source>
        <dbReference type="ARBA" id="ARBA00022801"/>
    </source>
</evidence>
<gene>
    <name evidence="8" type="ORF">G5V65_09735</name>
</gene>
<dbReference type="SUPFAM" id="SSF55811">
    <property type="entry name" value="Nudix"/>
    <property type="match status" value="1"/>
</dbReference>
<evidence type="ECO:0000256" key="2">
    <source>
        <dbReference type="ARBA" id="ARBA00001946"/>
    </source>
</evidence>
<protein>
    <submittedName>
        <fullName evidence="8">CoA pyrophosphatase</fullName>
    </submittedName>
</protein>
<comment type="cofactor">
    <cofactor evidence="2">
        <name>Mg(2+)</name>
        <dbReference type="ChEBI" id="CHEBI:18420"/>
    </cofactor>
</comment>
<dbReference type="InterPro" id="IPR015797">
    <property type="entry name" value="NUDIX_hydrolase-like_dom_sf"/>
</dbReference>
<name>A0A6M1TTT3_9RHOB</name>
<dbReference type="Proteomes" id="UP000474758">
    <property type="component" value="Unassembled WGS sequence"/>
</dbReference>
<feature type="domain" description="Nudix hydrolase" evidence="7">
    <location>
        <begin position="35"/>
        <end position="171"/>
    </location>
</feature>
<dbReference type="PROSITE" id="PS51462">
    <property type="entry name" value="NUDIX"/>
    <property type="match status" value="1"/>
</dbReference>
<evidence type="ECO:0000259" key="7">
    <source>
        <dbReference type="PROSITE" id="PS51462"/>
    </source>
</evidence>
<proteinExistence type="predicted"/>
<reference evidence="8 9" key="1">
    <citation type="submission" date="2020-02" db="EMBL/GenBank/DDBJ databases">
        <title>Rhodobacter translucens sp. nov., a novel bacterium isolated from activated sludge.</title>
        <authorList>
            <person name="Liu J."/>
        </authorList>
    </citation>
    <scope>NUCLEOTIDE SEQUENCE [LARGE SCALE GENOMIC DNA]</scope>
    <source>
        <strain evidence="8 9">HX-7-19</strain>
    </source>
</reference>
<dbReference type="PANTHER" id="PTHR12992:SF11">
    <property type="entry name" value="MITOCHONDRIAL COENZYME A DIPHOSPHATASE NUDT8"/>
    <property type="match status" value="1"/>
</dbReference>
<keyword evidence="6" id="KW-0464">Manganese</keyword>
<dbReference type="RefSeq" id="WP_165049443.1">
    <property type="nucleotide sequence ID" value="NZ_JAALFE010000008.1"/>
</dbReference>
<evidence type="ECO:0000256" key="5">
    <source>
        <dbReference type="ARBA" id="ARBA00022842"/>
    </source>
</evidence>
<evidence type="ECO:0000256" key="3">
    <source>
        <dbReference type="ARBA" id="ARBA00022723"/>
    </source>
</evidence>
<keyword evidence="3" id="KW-0479">Metal-binding</keyword>
<dbReference type="CDD" id="cd03426">
    <property type="entry name" value="NUDIX_CoAse_Nudt7"/>
    <property type="match status" value="1"/>
</dbReference>
<keyword evidence="5" id="KW-0460">Magnesium</keyword>
<evidence type="ECO:0000256" key="1">
    <source>
        <dbReference type="ARBA" id="ARBA00001936"/>
    </source>
</evidence>
<dbReference type="InterPro" id="IPR045121">
    <property type="entry name" value="CoAse"/>
</dbReference>
<accession>A0A6M1TTT3</accession>
<dbReference type="PANTHER" id="PTHR12992">
    <property type="entry name" value="NUDIX HYDROLASE"/>
    <property type="match status" value="1"/>
</dbReference>
<dbReference type="InterPro" id="IPR000086">
    <property type="entry name" value="NUDIX_hydrolase_dom"/>
</dbReference>
<dbReference type="GO" id="GO:0010945">
    <property type="term" value="F:coenzyme A diphosphatase activity"/>
    <property type="evidence" value="ECO:0007669"/>
    <property type="project" value="InterPro"/>
</dbReference>
<dbReference type="GO" id="GO:0046872">
    <property type="term" value="F:metal ion binding"/>
    <property type="evidence" value="ECO:0007669"/>
    <property type="project" value="UniProtKB-KW"/>
</dbReference>
<comment type="cofactor">
    <cofactor evidence="1">
        <name>Mn(2+)</name>
        <dbReference type="ChEBI" id="CHEBI:29035"/>
    </cofactor>
</comment>
<dbReference type="Gene3D" id="3.90.79.10">
    <property type="entry name" value="Nucleoside Triphosphate Pyrophosphohydrolase"/>
    <property type="match status" value="1"/>
</dbReference>
<evidence type="ECO:0000256" key="6">
    <source>
        <dbReference type="ARBA" id="ARBA00023211"/>
    </source>
</evidence>
<comment type="caution">
    <text evidence="8">The sequence shown here is derived from an EMBL/GenBank/DDBJ whole genome shotgun (WGS) entry which is preliminary data.</text>
</comment>
<keyword evidence="9" id="KW-1185">Reference proteome</keyword>
<dbReference type="EMBL" id="JAALFE010000008">
    <property type="protein sequence ID" value="NGQ91177.1"/>
    <property type="molecule type" value="Genomic_DNA"/>
</dbReference>
<sequence>MRDPEETLRKALLRPARPSSDFDLNPAITLPPGRILRPAAVLLAVWPRPDGARLILTKRASHLKHHPGQIALPGGKVDEGDDGVIATALRESREEVGLPPELVDVAGTLPPHETVTGFTVTPVLGFVRGDFTPRPEAGEVEEVFTVPLSHLLMPDRFAIERRRWRNEWRRYYAIPYGPYYIWGATARILRGLADRVQG</sequence>